<proteinExistence type="predicted"/>
<dbReference type="HOGENOM" id="CLU_1825069_0_0_1"/>
<dbReference type="OrthoDB" id="3269073at2759"/>
<organism evidence="1 2">
    <name type="scientific">Ceriporiopsis subvermispora (strain B)</name>
    <name type="common">White-rot fungus</name>
    <name type="synonym">Gelatoporia subvermispora</name>
    <dbReference type="NCBI Taxonomy" id="914234"/>
    <lineage>
        <taxon>Eukaryota</taxon>
        <taxon>Fungi</taxon>
        <taxon>Dikarya</taxon>
        <taxon>Basidiomycota</taxon>
        <taxon>Agaricomycotina</taxon>
        <taxon>Agaricomycetes</taxon>
        <taxon>Polyporales</taxon>
        <taxon>Gelatoporiaceae</taxon>
        <taxon>Gelatoporia</taxon>
    </lineage>
</organism>
<protein>
    <submittedName>
        <fullName evidence="1">Uncharacterized protein</fullName>
    </submittedName>
</protein>
<keyword evidence="2" id="KW-1185">Reference proteome</keyword>
<evidence type="ECO:0000313" key="2">
    <source>
        <dbReference type="Proteomes" id="UP000016930"/>
    </source>
</evidence>
<dbReference type="AlphaFoldDB" id="M2QJ59"/>
<evidence type="ECO:0000313" key="1">
    <source>
        <dbReference type="EMBL" id="EMD37078.1"/>
    </source>
</evidence>
<dbReference type="STRING" id="914234.M2QJ59"/>
<dbReference type="Proteomes" id="UP000016930">
    <property type="component" value="Unassembled WGS sequence"/>
</dbReference>
<gene>
    <name evidence="1" type="ORF">CERSUDRAFT_124054</name>
</gene>
<reference evidence="1 2" key="1">
    <citation type="journal article" date="2012" name="Proc. Natl. Acad. Sci. U.S.A.">
        <title>Comparative genomics of Ceriporiopsis subvermispora and Phanerochaete chrysosporium provide insight into selective ligninolysis.</title>
        <authorList>
            <person name="Fernandez-Fueyo E."/>
            <person name="Ruiz-Duenas F.J."/>
            <person name="Ferreira P."/>
            <person name="Floudas D."/>
            <person name="Hibbett D.S."/>
            <person name="Canessa P."/>
            <person name="Larrondo L.F."/>
            <person name="James T.Y."/>
            <person name="Seelenfreund D."/>
            <person name="Lobos S."/>
            <person name="Polanco R."/>
            <person name="Tello M."/>
            <person name="Honda Y."/>
            <person name="Watanabe T."/>
            <person name="Watanabe T."/>
            <person name="Ryu J.S."/>
            <person name="Kubicek C.P."/>
            <person name="Schmoll M."/>
            <person name="Gaskell J."/>
            <person name="Hammel K.E."/>
            <person name="St John F.J."/>
            <person name="Vanden Wymelenberg A."/>
            <person name="Sabat G."/>
            <person name="Splinter BonDurant S."/>
            <person name="Syed K."/>
            <person name="Yadav J.S."/>
            <person name="Doddapaneni H."/>
            <person name="Subramanian V."/>
            <person name="Lavin J.L."/>
            <person name="Oguiza J.A."/>
            <person name="Perez G."/>
            <person name="Pisabarro A.G."/>
            <person name="Ramirez L."/>
            <person name="Santoyo F."/>
            <person name="Master E."/>
            <person name="Coutinho P.M."/>
            <person name="Henrissat B."/>
            <person name="Lombard V."/>
            <person name="Magnuson J.K."/>
            <person name="Kuees U."/>
            <person name="Hori C."/>
            <person name="Igarashi K."/>
            <person name="Samejima M."/>
            <person name="Held B.W."/>
            <person name="Barry K.W."/>
            <person name="LaButti K.M."/>
            <person name="Lapidus A."/>
            <person name="Lindquist E.A."/>
            <person name="Lucas S.M."/>
            <person name="Riley R."/>
            <person name="Salamov A.A."/>
            <person name="Hoffmeister D."/>
            <person name="Schwenk D."/>
            <person name="Hadar Y."/>
            <person name="Yarden O."/>
            <person name="de Vries R.P."/>
            <person name="Wiebenga A."/>
            <person name="Stenlid J."/>
            <person name="Eastwood D."/>
            <person name="Grigoriev I.V."/>
            <person name="Berka R.M."/>
            <person name="Blanchette R.A."/>
            <person name="Kersten P."/>
            <person name="Martinez A.T."/>
            <person name="Vicuna R."/>
            <person name="Cullen D."/>
        </authorList>
    </citation>
    <scope>NUCLEOTIDE SEQUENCE [LARGE SCALE GENOMIC DNA]</scope>
    <source>
        <strain evidence="1 2">B</strain>
    </source>
</reference>
<sequence>MSLTKVIIASCRTSPVLAVFLKPKGYEPVVYERLFEPTSTGLSIGAWQPRILLRLLVNPSASSPSTDVLENIYKEYEAICIPRETVLLKEARKQAEACVVHGIEACKRRNDMTRAFWKDIDAVAATLDEMYPYPFVGDSEI</sequence>
<accession>M2QJ59</accession>
<dbReference type="EMBL" id="KB445797">
    <property type="protein sequence ID" value="EMD37078.1"/>
    <property type="molecule type" value="Genomic_DNA"/>
</dbReference>
<name>M2QJ59_CERS8</name>